<dbReference type="AlphaFoldDB" id="A0A5J6IK14"/>
<feature type="region of interest" description="Disordered" evidence="1">
    <location>
        <begin position="1"/>
        <end position="20"/>
    </location>
</feature>
<name>A0A5J6IK14_STRC4</name>
<dbReference type="RefSeq" id="WP_150484021.1">
    <property type="nucleotide sequence ID" value="NZ_BMTB01000034.1"/>
</dbReference>
<organism evidence="2 3">
    <name type="scientific">Streptomyces coeruleorubidus</name>
    <dbReference type="NCBI Taxonomy" id="116188"/>
    <lineage>
        <taxon>Bacteria</taxon>
        <taxon>Bacillati</taxon>
        <taxon>Actinomycetota</taxon>
        <taxon>Actinomycetes</taxon>
        <taxon>Kitasatosporales</taxon>
        <taxon>Streptomycetaceae</taxon>
        <taxon>Streptomyces</taxon>
    </lineage>
</organism>
<dbReference type="Proteomes" id="UP000326598">
    <property type="component" value="Chromosome"/>
</dbReference>
<proteinExistence type="predicted"/>
<feature type="region of interest" description="Disordered" evidence="1">
    <location>
        <begin position="220"/>
        <end position="319"/>
    </location>
</feature>
<reference evidence="2 3" key="1">
    <citation type="submission" date="2017-09" db="EMBL/GenBank/DDBJ databases">
        <authorList>
            <person name="Lee N."/>
            <person name="Cho B.-K."/>
        </authorList>
    </citation>
    <scope>NUCLEOTIDE SEQUENCE [LARGE SCALE GENOMIC DNA]</scope>
    <source>
        <strain evidence="2 3">ATCC 13740</strain>
    </source>
</reference>
<protein>
    <submittedName>
        <fullName evidence="2">Uncharacterized protein</fullName>
    </submittedName>
</protein>
<feature type="compositionally biased region" description="Basic and acidic residues" evidence="1">
    <location>
        <begin position="1"/>
        <end position="10"/>
    </location>
</feature>
<dbReference type="GeneID" id="91421378"/>
<dbReference type="KEGG" id="scoe:CP976_35655"/>
<sequence>MTPLTSEKDPAPWPTDTTPDLLARISQARAKGVTWLRDRIADDGRPEGAETANSWWRAPWALCVGGAPEAAAAMMGWAEREALTDEGDLRPGPHDVPGGSSPVYHLSALAICAWLLARYDTATAIDTTLRRFQNPDTGGAYDLRDFAEDPLEDNLKTAQLGFSALVTGDRHTAGGVHRWLKRNLAEQPELPKRLFTGRRGHTLVTDFPPETAFQRVVDFQSPGRRTSTPASPPHSSPDTHSRTATRPRSNSAATTSPLGPAAPRSSTATRRRCRSASSAGAPPCSPPTRTVDISHGWRGWASGPYDGSVPTGHGRRPRS</sequence>
<evidence type="ECO:0000313" key="2">
    <source>
        <dbReference type="EMBL" id="QEV28935.1"/>
    </source>
</evidence>
<gene>
    <name evidence="2" type="ORF">CP976_35655</name>
</gene>
<evidence type="ECO:0000256" key="1">
    <source>
        <dbReference type="SAM" id="MobiDB-lite"/>
    </source>
</evidence>
<dbReference type="EMBL" id="CP023694">
    <property type="protein sequence ID" value="QEV28935.1"/>
    <property type="molecule type" value="Genomic_DNA"/>
</dbReference>
<accession>A0A5J6IK14</accession>
<feature type="compositionally biased region" description="Polar residues" evidence="1">
    <location>
        <begin position="244"/>
        <end position="257"/>
    </location>
</feature>
<evidence type="ECO:0000313" key="3">
    <source>
        <dbReference type="Proteomes" id="UP000326598"/>
    </source>
</evidence>